<gene>
    <name evidence="8" type="ORF">BUTYVIB_01129</name>
</gene>
<comment type="subcellular location">
    <subcellularLocation>
        <location evidence="1">Cell membrane</location>
        <topology evidence="1">Multi-pass membrane protein</topology>
    </subcellularLocation>
</comment>
<feature type="transmembrane region" description="Helical" evidence="6">
    <location>
        <begin position="365"/>
        <end position="387"/>
    </location>
</feature>
<evidence type="ECO:0000256" key="6">
    <source>
        <dbReference type="SAM" id="Phobius"/>
    </source>
</evidence>
<dbReference type="HOGENOM" id="CLU_005531_1_1_9"/>
<dbReference type="eggNOG" id="COG0577">
    <property type="taxonomic scope" value="Bacteria"/>
</dbReference>
<dbReference type="PANTHER" id="PTHR30287">
    <property type="entry name" value="MEMBRANE COMPONENT OF PREDICTED ABC SUPERFAMILY METABOLITE UPTAKE TRANSPORTER"/>
    <property type="match status" value="1"/>
</dbReference>
<reference evidence="8 9" key="1">
    <citation type="submission" date="2010-02" db="EMBL/GenBank/DDBJ databases">
        <authorList>
            <person name="Weinstock G."/>
            <person name="Sodergren E."/>
            <person name="Clifton S."/>
            <person name="Fulton L."/>
            <person name="Fulton B."/>
            <person name="Courtney L."/>
            <person name="Fronick C."/>
            <person name="Harrison M."/>
            <person name="Strong C."/>
            <person name="Farmer C."/>
            <person name="Delahaunty K."/>
            <person name="Markovic C."/>
            <person name="Hall O."/>
            <person name="Minx P."/>
            <person name="Tomlinson C."/>
            <person name="Mitreva M."/>
            <person name="Nelson J."/>
            <person name="Hou S."/>
            <person name="Wollam A."/>
            <person name="Pepin K.H."/>
            <person name="Johnson M."/>
            <person name="Bhonagiri V."/>
            <person name="Zhang X."/>
            <person name="Suruliraj S."/>
            <person name="Warren W."/>
            <person name="Chinwalla A."/>
            <person name="Mardis E.R."/>
            <person name="Wilson R.K."/>
        </authorList>
    </citation>
    <scope>NUCLEOTIDE SEQUENCE [LARGE SCALE GENOMIC DNA]</scope>
    <source>
        <strain evidence="8 9">DSM 2876</strain>
    </source>
</reference>
<dbReference type="InterPro" id="IPR003838">
    <property type="entry name" value="ABC3_permease_C"/>
</dbReference>
<evidence type="ECO:0000256" key="5">
    <source>
        <dbReference type="ARBA" id="ARBA00023136"/>
    </source>
</evidence>
<feature type="transmembrane region" description="Helical" evidence="6">
    <location>
        <begin position="628"/>
        <end position="648"/>
    </location>
</feature>
<dbReference type="PANTHER" id="PTHR30287:SF2">
    <property type="entry name" value="BLL1001 PROTEIN"/>
    <property type="match status" value="1"/>
</dbReference>
<feature type="transmembrane region" description="Helical" evidence="6">
    <location>
        <begin position="272"/>
        <end position="293"/>
    </location>
</feature>
<keyword evidence="3 6" id="KW-0812">Transmembrane</keyword>
<feature type="transmembrane region" description="Helical" evidence="6">
    <location>
        <begin position="430"/>
        <end position="453"/>
    </location>
</feature>
<feature type="transmembrane region" description="Helical" evidence="6">
    <location>
        <begin position="27"/>
        <end position="47"/>
    </location>
</feature>
<dbReference type="STRING" id="45851.BHV86_03465"/>
<evidence type="ECO:0000259" key="7">
    <source>
        <dbReference type="Pfam" id="PF02687"/>
    </source>
</evidence>
<dbReference type="Proteomes" id="UP000006238">
    <property type="component" value="Unassembled WGS sequence"/>
</dbReference>
<comment type="caution">
    <text evidence="8">The sequence shown here is derived from an EMBL/GenBank/DDBJ whole genome shotgun (WGS) entry which is preliminary data.</text>
</comment>
<dbReference type="GO" id="GO:0005886">
    <property type="term" value="C:plasma membrane"/>
    <property type="evidence" value="ECO:0007669"/>
    <property type="project" value="UniProtKB-SubCell"/>
</dbReference>
<evidence type="ECO:0000256" key="1">
    <source>
        <dbReference type="ARBA" id="ARBA00004651"/>
    </source>
</evidence>
<proteinExistence type="predicted"/>
<evidence type="ECO:0000256" key="2">
    <source>
        <dbReference type="ARBA" id="ARBA00022475"/>
    </source>
</evidence>
<organism evidence="8 9">
    <name type="scientific">Eshraghiella crossota DSM 2876</name>
    <dbReference type="NCBI Taxonomy" id="511680"/>
    <lineage>
        <taxon>Bacteria</taxon>
        <taxon>Bacillati</taxon>
        <taxon>Bacillota</taxon>
        <taxon>Clostridia</taxon>
        <taxon>Lachnospirales</taxon>
        <taxon>Lachnospiraceae</taxon>
        <taxon>Eshraghiella</taxon>
    </lineage>
</organism>
<dbReference type="EMBL" id="ABWN01000026">
    <property type="protein sequence ID" value="EFF68765.1"/>
    <property type="molecule type" value="Genomic_DNA"/>
</dbReference>
<keyword evidence="2" id="KW-1003">Cell membrane</keyword>
<sequence length="758" mass="86810">MNGKGAAMKNPLNKRIFSEIKCDKGRYIAIFLFLILAIGFISGFIIADSSMIEEVNKSDEKYNIENGNFEIYGEVTPEIQKIADDEQISLYKNFYIEEAVLKKNQTESTSRLRIFKNREEVNTVCVMKGKLPEGKDEIAIDRMYADNNDLKVGDLITVGNYEYKITGLVALPDYLALFSDNTDSMFDSIKFGVAIVTPEGFGRNNDAVIHYDYSWKYSNEPEDEKQEKEWADNFSLKLSKTTTLAKYIPKYSNQAIMFTRDDMGGDKVLIEFLLYIVIAIIAFIFAVTISNTIASEAAVIGTLRASGYKRSEIVIHYMAGPLIVTGVAAVIGNVLGYTVFKKIMADMYYGSYSLPTYHTLWSPEAFIKTTVVPLIMMLIINFVILSYKLRLKPLRFIRNDLSSRKRKKAVKLPHYKFLTRFKIRVIFQNMSGYVMMFVGIIFANVLLMFGMMMTPLLNKYEDDVINNKLAEYQYVLKAMQPTETEGAEKYLVTSLITDNDSEEEITVYGISENSNYAKINIKDGALISEGYHEKYGIDNGDTITLVEKYTGTKHSFKVKGYYNYPAALSVFVPKKEFCAEFNIPDGAFNGYFSNKEITDIDEKYIATKITEEDLTKMSRQLERSMGSMFYMFYGFAIILFMIMIYILAKVVIEKNSNSISMVKILGYNNNEIRKLYMTSTTIMVAICLALSLPVSYLIIRKLYYFFMGDMKGWLTFYIKPDIYWQMFLIGMASYFVVELILSRKIRKIPMSDALKNVE</sequence>
<dbReference type="AlphaFoldDB" id="D4RZ64"/>
<name>D4RZ64_9FIRM</name>
<feature type="domain" description="ABC3 transporter permease C-terminal" evidence="7">
    <location>
        <begin position="631"/>
        <end position="749"/>
    </location>
</feature>
<accession>D4RZ64</accession>
<keyword evidence="9" id="KW-1185">Reference proteome</keyword>
<dbReference type="Pfam" id="PF02687">
    <property type="entry name" value="FtsX"/>
    <property type="match status" value="2"/>
</dbReference>
<evidence type="ECO:0000256" key="4">
    <source>
        <dbReference type="ARBA" id="ARBA00022989"/>
    </source>
</evidence>
<feature type="domain" description="ABC3 transporter permease C-terminal" evidence="7">
    <location>
        <begin position="272"/>
        <end position="385"/>
    </location>
</feature>
<feature type="transmembrane region" description="Helical" evidence="6">
    <location>
        <begin position="314"/>
        <end position="340"/>
    </location>
</feature>
<feature type="transmembrane region" description="Helical" evidence="6">
    <location>
        <begin position="722"/>
        <end position="741"/>
    </location>
</feature>
<protein>
    <submittedName>
        <fullName evidence="8">Efflux ABC transporter, permease protein</fullName>
    </submittedName>
</protein>
<feature type="transmembrane region" description="Helical" evidence="6">
    <location>
        <begin position="675"/>
        <end position="699"/>
    </location>
</feature>
<evidence type="ECO:0000313" key="8">
    <source>
        <dbReference type="EMBL" id="EFF68765.1"/>
    </source>
</evidence>
<keyword evidence="4 6" id="KW-1133">Transmembrane helix</keyword>
<dbReference type="InterPro" id="IPR038766">
    <property type="entry name" value="Membrane_comp_ABC_pdt"/>
</dbReference>
<evidence type="ECO:0000256" key="3">
    <source>
        <dbReference type="ARBA" id="ARBA00022692"/>
    </source>
</evidence>
<keyword evidence="5 6" id="KW-0472">Membrane</keyword>
<evidence type="ECO:0000313" key="9">
    <source>
        <dbReference type="Proteomes" id="UP000006238"/>
    </source>
</evidence>